<protein>
    <submittedName>
        <fullName evidence="1">Uncharacterized protein</fullName>
    </submittedName>
</protein>
<dbReference type="Proteomes" id="UP000654370">
    <property type="component" value="Unassembled WGS sequence"/>
</dbReference>
<dbReference type="AlphaFoldDB" id="A0A8H7PIS2"/>
<dbReference type="EMBL" id="JAEPQZ010000012">
    <property type="protein sequence ID" value="KAG2174723.1"/>
    <property type="molecule type" value="Genomic_DNA"/>
</dbReference>
<feature type="non-terminal residue" evidence="1">
    <location>
        <position position="1"/>
    </location>
</feature>
<dbReference type="OrthoDB" id="61900at2759"/>
<gene>
    <name evidence="1" type="ORF">INT43_005781</name>
</gene>
<sequence length="218" mass="24891">MTTSLTSRVLKLEQEFFPTLSPAQIKALTYNGSLETRDSHLYGEFAFLASGLKPCLLICFPDPKLNRFYTEQVVNKAIENSQNLQCYSIQRDIISDEMNLRGTSIVVNRDTTHASQIVKLLEDETFNSISEDKLAVFLDYPGSLPSSAEELDSMLEVAYLDATRQVNWLIRSSEDPIIVTTFAAQESEVDKVKEHFQRYRAKMLEMNIDLQILIRKPK</sequence>
<proteinExistence type="predicted"/>
<name>A0A8H7PIS2_MORIS</name>
<accession>A0A8H7PIS2</accession>
<comment type="caution">
    <text evidence="1">The sequence shown here is derived from an EMBL/GenBank/DDBJ whole genome shotgun (WGS) entry which is preliminary data.</text>
</comment>
<keyword evidence="2" id="KW-1185">Reference proteome</keyword>
<evidence type="ECO:0000313" key="1">
    <source>
        <dbReference type="EMBL" id="KAG2174723.1"/>
    </source>
</evidence>
<organism evidence="1 2">
    <name type="scientific">Mortierella isabellina</name>
    <name type="common">Filamentous fungus</name>
    <name type="synonym">Umbelopsis isabellina</name>
    <dbReference type="NCBI Taxonomy" id="91625"/>
    <lineage>
        <taxon>Eukaryota</taxon>
        <taxon>Fungi</taxon>
        <taxon>Fungi incertae sedis</taxon>
        <taxon>Mucoromycota</taxon>
        <taxon>Mucoromycotina</taxon>
        <taxon>Umbelopsidomycetes</taxon>
        <taxon>Umbelopsidales</taxon>
        <taxon>Umbelopsidaceae</taxon>
        <taxon>Umbelopsis</taxon>
    </lineage>
</organism>
<reference evidence="1" key="1">
    <citation type="submission" date="2020-12" db="EMBL/GenBank/DDBJ databases">
        <title>Metabolic potential, ecology and presence of endohyphal bacteria is reflected in genomic diversity of Mucoromycotina.</title>
        <authorList>
            <person name="Muszewska A."/>
            <person name="Okrasinska A."/>
            <person name="Steczkiewicz K."/>
            <person name="Drgas O."/>
            <person name="Orlowska M."/>
            <person name="Perlinska-Lenart U."/>
            <person name="Aleksandrzak-Piekarczyk T."/>
            <person name="Szatraj K."/>
            <person name="Zielenkiewicz U."/>
            <person name="Pilsyk S."/>
            <person name="Malc E."/>
            <person name="Mieczkowski P."/>
            <person name="Kruszewska J.S."/>
            <person name="Biernat P."/>
            <person name="Pawlowska J."/>
        </authorList>
    </citation>
    <scope>NUCLEOTIDE SEQUENCE</scope>
    <source>
        <strain evidence="1">WA0000067209</strain>
    </source>
</reference>
<evidence type="ECO:0000313" key="2">
    <source>
        <dbReference type="Proteomes" id="UP000654370"/>
    </source>
</evidence>